<evidence type="ECO:0000256" key="14">
    <source>
        <dbReference type="RuleBase" id="RU003874"/>
    </source>
</evidence>
<dbReference type="PROSITE" id="PS01312">
    <property type="entry name" value="SECA"/>
    <property type="match status" value="1"/>
</dbReference>
<dbReference type="NCBIfam" id="NF009538">
    <property type="entry name" value="PRK12904.1"/>
    <property type="match status" value="1"/>
</dbReference>
<keyword evidence="3 13" id="KW-0813">Transport</keyword>
<sequence>MIQSILRVILGSKFERDIKKLIPIVQQINSLEDSMKAMSDSELSSQTVRFRERLAKGETLDAILPEAFATVREASLRTMGMRHFDVQMMGGIALHGGNIAEMKTGEGKTLTSTLSVYLNALAGFGVHVVTVNDYLAKRDANWMKPIYDFLGISVGVIQHDMDHEQRKIAYSADITYGTNNEFGFDYLRDNMVSHRDHKVQRSHFYAIVDEVDSILIDEARTPLIISGSSDETTDKYVRINKIIPKLIVGEDFEVDEKARNVLLSERGVSHVEEILGIDNLYAPENVDLVHHVHQSLKAHKIFQKDVDYVVQGGEVIIVDEFTGRLMAGRRYSDGLHQSLEAKEGVTIAKESQTLASITFQNYFRMYDKLAGMTGTADTEAEEFRKIYNLDVIVIPPNVTVQRKDFPDRVYRTENEKFEAILGEIRDLQSNKQPVLVGTISIEKSEVLSRMLASAGIQHNVLNAKFHEREAEIVANAGKPGAVTIATNMAGRGTDIVLGGAQLYKENLETWKDEDDLVRQFKEAILKQNLDLAETIAQKMDSGAKQKRASEILGSIKIWKKNHEEVLNAGGLHILGTERHEARRIDNQLRGRSGRQGDPGSSRFYLSLQDDLMRIFGSDRISGLMKWANMPEGQEIESKMVSNAIARAQKRVEGHNFDIRKHLLEYDDVMNRQRIVIYKMRNDVLENEDIAPLILGFIEESVENQVVTHCEGSNPSAWNLETLNEWLEGLDLDVRIKEEDFKKTKNPQLALFDTINAAAKKRYEARTESIGKDIWKLLERNIFLDILDHRWKEHLYSMDHLREGIWTVGYSERNPLVEYKLQGFRMFDVAIENLKNEVVNFLFRVEVTENSKLPEEKKEYKKVGQEVTGGFPTLQGGSPNSSRSNGSAVSVTTSSGGGTERKTSRRRKR</sequence>
<evidence type="ECO:0000313" key="18">
    <source>
        <dbReference type="EMBL" id="AOP33874.1"/>
    </source>
</evidence>
<evidence type="ECO:0000256" key="2">
    <source>
        <dbReference type="ARBA" id="ARBA00007650"/>
    </source>
</evidence>
<dbReference type="InterPro" id="IPR044722">
    <property type="entry name" value="SecA_SF2_C"/>
</dbReference>
<evidence type="ECO:0000313" key="19">
    <source>
        <dbReference type="Proteomes" id="UP000094197"/>
    </source>
</evidence>
<dbReference type="Gene3D" id="1.10.3060.10">
    <property type="entry name" value="Helical scaffold and wing domains of SecA"/>
    <property type="match status" value="1"/>
</dbReference>
<dbReference type="OrthoDB" id="9805579at2"/>
<comment type="catalytic activity">
    <reaction evidence="13">
        <text>ATP + H2O + cellular proteinSide 1 = ADP + phosphate + cellular proteinSide 2.</text>
        <dbReference type="EC" id="7.4.2.8"/>
    </reaction>
</comment>
<evidence type="ECO:0000256" key="12">
    <source>
        <dbReference type="ARBA" id="ARBA00023136"/>
    </source>
</evidence>
<keyword evidence="10 13" id="KW-1278">Translocase</keyword>
<evidence type="ECO:0000256" key="7">
    <source>
        <dbReference type="ARBA" id="ARBA00022741"/>
    </source>
</evidence>
<evidence type="ECO:0000256" key="11">
    <source>
        <dbReference type="ARBA" id="ARBA00023010"/>
    </source>
</evidence>
<dbReference type="InterPro" id="IPR036266">
    <property type="entry name" value="SecA_Wing/Scaffold_sf"/>
</dbReference>
<organism evidence="18 19">
    <name type="scientific">Leptospira tipperaryensis</name>
    <dbReference type="NCBI Taxonomy" id="2564040"/>
    <lineage>
        <taxon>Bacteria</taxon>
        <taxon>Pseudomonadati</taxon>
        <taxon>Spirochaetota</taxon>
        <taxon>Spirochaetia</taxon>
        <taxon>Leptospirales</taxon>
        <taxon>Leptospiraceae</taxon>
        <taxon>Leptospira</taxon>
    </lineage>
</organism>
<dbReference type="GO" id="GO:0005829">
    <property type="term" value="C:cytosol"/>
    <property type="evidence" value="ECO:0007669"/>
    <property type="project" value="TreeGrafter"/>
</dbReference>
<dbReference type="InterPro" id="IPR020937">
    <property type="entry name" value="SecA_CS"/>
</dbReference>
<protein>
    <recommendedName>
        <fullName evidence="13 14">Protein translocase subunit SecA</fullName>
        <ecNumber evidence="13">7.4.2.8</ecNumber>
    </recommendedName>
</protein>
<proteinExistence type="inferred from homology"/>
<evidence type="ECO:0000256" key="5">
    <source>
        <dbReference type="ARBA" id="ARBA00022490"/>
    </source>
</evidence>
<dbReference type="HAMAP" id="MF_01382">
    <property type="entry name" value="SecA"/>
    <property type="match status" value="1"/>
</dbReference>
<dbReference type="FunFam" id="1.10.3060.10:FF:000003">
    <property type="entry name" value="Protein translocase subunit SecA"/>
    <property type="match status" value="1"/>
</dbReference>
<dbReference type="InterPro" id="IPR014018">
    <property type="entry name" value="SecA_motor_DEAD"/>
</dbReference>
<dbReference type="PRINTS" id="PR00906">
    <property type="entry name" value="SECA"/>
</dbReference>
<dbReference type="GO" id="GO:0031522">
    <property type="term" value="C:cell envelope Sec protein transport complex"/>
    <property type="evidence" value="ECO:0007669"/>
    <property type="project" value="TreeGrafter"/>
</dbReference>
<dbReference type="Proteomes" id="UP000094197">
    <property type="component" value="Chromosome 1"/>
</dbReference>
<dbReference type="Gene3D" id="3.90.1440.10">
    <property type="entry name" value="SecA, preprotein cross-linking domain"/>
    <property type="match status" value="1"/>
</dbReference>
<keyword evidence="8 13" id="KW-0067">ATP-binding</keyword>
<evidence type="ECO:0000256" key="1">
    <source>
        <dbReference type="ARBA" id="ARBA00004170"/>
    </source>
</evidence>
<comment type="subunit">
    <text evidence="13">Monomer and homodimer. Part of the essential Sec protein translocation apparatus which comprises SecA, SecYEG and auxiliary proteins SecDF. Other proteins may also be involved.</text>
</comment>
<dbReference type="GO" id="GO:0017038">
    <property type="term" value="P:protein import"/>
    <property type="evidence" value="ECO:0007669"/>
    <property type="project" value="InterPro"/>
</dbReference>
<dbReference type="SMART" id="SM00957">
    <property type="entry name" value="SecA_DEAD"/>
    <property type="match status" value="1"/>
</dbReference>
<dbReference type="FunFam" id="3.40.50.300:FF:000334">
    <property type="entry name" value="Protein translocase subunit SecA"/>
    <property type="match status" value="1"/>
</dbReference>
<dbReference type="InterPro" id="IPR036670">
    <property type="entry name" value="SecA_X-link_sf"/>
</dbReference>
<dbReference type="SUPFAM" id="SSF81767">
    <property type="entry name" value="Pre-protein crosslinking domain of SecA"/>
    <property type="match status" value="1"/>
</dbReference>
<dbReference type="EMBL" id="CP015217">
    <property type="protein sequence ID" value="AOP33874.1"/>
    <property type="molecule type" value="Genomic_DNA"/>
</dbReference>
<keyword evidence="5 13" id="KW-0963">Cytoplasm</keyword>
<gene>
    <name evidence="13" type="primary">secA</name>
    <name evidence="18" type="ORF">A0128_08480</name>
</gene>
<dbReference type="NCBIfam" id="TIGR00963">
    <property type="entry name" value="secA"/>
    <property type="match status" value="1"/>
</dbReference>
<dbReference type="PROSITE" id="PS51196">
    <property type="entry name" value="SECA_MOTOR_DEAD"/>
    <property type="match status" value="1"/>
</dbReference>
<evidence type="ECO:0000256" key="8">
    <source>
        <dbReference type="ARBA" id="ARBA00022840"/>
    </source>
</evidence>
<comment type="similarity">
    <text evidence="2 13 14">Belongs to the SecA family.</text>
</comment>
<evidence type="ECO:0000256" key="6">
    <source>
        <dbReference type="ARBA" id="ARBA00022519"/>
    </source>
</evidence>
<evidence type="ECO:0000259" key="17">
    <source>
        <dbReference type="PROSITE" id="PS51196"/>
    </source>
</evidence>
<keyword evidence="7 13" id="KW-0547">Nucleotide-binding</keyword>
<dbReference type="GO" id="GO:0006605">
    <property type="term" value="P:protein targeting"/>
    <property type="evidence" value="ECO:0007669"/>
    <property type="project" value="UniProtKB-UniRule"/>
</dbReference>
<dbReference type="CDD" id="cd18803">
    <property type="entry name" value="SF2_C_secA"/>
    <property type="match status" value="1"/>
</dbReference>
<dbReference type="SMART" id="SM00958">
    <property type="entry name" value="SecA_PP_bind"/>
    <property type="match status" value="1"/>
</dbReference>
<feature type="region of interest" description="Disordered" evidence="15">
    <location>
        <begin position="854"/>
        <end position="908"/>
    </location>
</feature>
<feature type="compositionally biased region" description="Basic and acidic residues" evidence="15">
    <location>
        <begin position="854"/>
        <end position="863"/>
    </location>
</feature>
<feature type="binding site" evidence="13">
    <location>
        <position position="87"/>
    </location>
    <ligand>
        <name>ATP</name>
        <dbReference type="ChEBI" id="CHEBI:30616"/>
    </ligand>
</feature>
<feature type="compositionally biased region" description="Low complexity" evidence="15">
    <location>
        <begin position="875"/>
        <end position="893"/>
    </location>
</feature>
<evidence type="ECO:0000259" key="16">
    <source>
        <dbReference type="PROSITE" id="PS51192"/>
    </source>
</evidence>
<dbReference type="InterPro" id="IPR014001">
    <property type="entry name" value="Helicase_ATP-bd"/>
</dbReference>
<feature type="domain" description="Helicase ATP-binding" evidence="16">
    <location>
        <begin position="89"/>
        <end position="247"/>
    </location>
</feature>
<evidence type="ECO:0000256" key="10">
    <source>
        <dbReference type="ARBA" id="ARBA00022967"/>
    </source>
</evidence>
<evidence type="ECO:0000256" key="4">
    <source>
        <dbReference type="ARBA" id="ARBA00022475"/>
    </source>
</evidence>
<reference evidence="18 19" key="1">
    <citation type="submission" date="2016-04" db="EMBL/GenBank/DDBJ databases">
        <title>Complete genome seqeunce of Leptospira alstonii serovar Room22.</title>
        <authorList>
            <person name="Nally J.E."/>
            <person name="Bayles D.O."/>
            <person name="Hurley D."/>
            <person name="Fanning S."/>
            <person name="McMahon B.J."/>
            <person name="Arent Z."/>
        </authorList>
    </citation>
    <scope>NUCLEOTIDE SEQUENCE [LARGE SCALE GENOMIC DNA]</scope>
    <source>
        <strain evidence="18 19">GWTS #1</strain>
    </source>
</reference>
<dbReference type="KEGG" id="laj:A0128_08480"/>
<evidence type="ECO:0000256" key="3">
    <source>
        <dbReference type="ARBA" id="ARBA00022448"/>
    </source>
</evidence>
<accession>A0A1D7UWE6</accession>
<feature type="binding site" evidence="13">
    <location>
        <position position="494"/>
    </location>
    <ligand>
        <name>ATP</name>
        <dbReference type="ChEBI" id="CHEBI:30616"/>
    </ligand>
</feature>
<dbReference type="AlphaFoldDB" id="A0A1D7UWE6"/>
<dbReference type="Pfam" id="PF07517">
    <property type="entry name" value="SecA_DEAD"/>
    <property type="match status" value="1"/>
</dbReference>
<dbReference type="RefSeq" id="WP_069607105.1">
    <property type="nucleotide sequence ID" value="NZ_CP015217.1"/>
</dbReference>
<keyword evidence="4 13" id="KW-1003">Cell membrane</keyword>
<name>A0A1D7UWE6_9LEPT</name>
<keyword evidence="6" id="KW-0997">Cell inner membrane</keyword>
<dbReference type="GO" id="GO:0008564">
    <property type="term" value="F:protein-exporting ATPase activity"/>
    <property type="evidence" value="ECO:0007669"/>
    <property type="project" value="UniProtKB-EC"/>
</dbReference>
<dbReference type="InterPro" id="IPR000185">
    <property type="entry name" value="SecA"/>
</dbReference>
<evidence type="ECO:0000256" key="15">
    <source>
        <dbReference type="SAM" id="MobiDB-lite"/>
    </source>
</evidence>
<evidence type="ECO:0000256" key="13">
    <source>
        <dbReference type="HAMAP-Rule" id="MF_01382"/>
    </source>
</evidence>
<dbReference type="EC" id="7.4.2.8" evidence="13"/>
<dbReference type="FunFam" id="3.90.1440.10:FF:000002">
    <property type="entry name" value="Protein translocase subunit SecA"/>
    <property type="match status" value="1"/>
</dbReference>
<dbReference type="GO" id="GO:0043952">
    <property type="term" value="P:protein transport by the Sec complex"/>
    <property type="evidence" value="ECO:0007669"/>
    <property type="project" value="TreeGrafter"/>
</dbReference>
<dbReference type="PANTHER" id="PTHR30612:SF0">
    <property type="entry name" value="CHLOROPLAST PROTEIN-TRANSPORTING ATPASE"/>
    <property type="match status" value="1"/>
</dbReference>
<dbReference type="Pfam" id="PF21090">
    <property type="entry name" value="P-loop_SecA"/>
    <property type="match status" value="1"/>
</dbReference>
<dbReference type="InterPro" id="IPR027417">
    <property type="entry name" value="P-loop_NTPase"/>
</dbReference>
<dbReference type="GO" id="GO:0065002">
    <property type="term" value="P:intracellular protein transmembrane transport"/>
    <property type="evidence" value="ECO:0007669"/>
    <property type="project" value="UniProtKB-UniRule"/>
</dbReference>
<comment type="function">
    <text evidence="13">Part of the Sec protein translocase complex. Interacts with the SecYEG preprotein conducting channel. Has a central role in coupling the hydrolysis of ATP to the transfer of proteins into and across the cell membrane, serving as an ATP-driven molecular motor driving the stepwise translocation of polypeptide chains across the membrane.</text>
</comment>
<evidence type="ECO:0000256" key="9">
    <source>
        <dbReference type="ARBA" id="ARBA00022927"/>
    </source>
</evidence>
<feature type="domain" description="SecA family profile" evidence="17">
    <location>
        <begin position="3"/>
        <end position="636"/>
    </location>
</feature>
<keyword evidence="9 13" id="KW-0653">Protein transport</keyword>
<dbReference type="Gene3D" id="3.40.50.300">
    <property type="entry name" value="P-loop containing nucleotide triphosphate hydrolases"/>
    <property type="match status" value="2"/>
</dbReference>
<dbReference type="CDD" id="cd17928">
    <property type="entry name" value="DEXDc_SecA"/>
    <property type="match status" value="1"/>
</dbReference>
<dbReference type="SUPFAM" id="SSF81886">
    <property type="entry name" value="Helical scaffold and wing domains of SecA"/>
    <property type="match status" value="1"/>
</dbReference>
<dbReference type="GO" id="GO:0005886">
    <property type="term" value="C:plasma membrane"/>
    <property type="evidence" value="ECO:0007669"/>
    <property type="project" value="UniProtKB-SubCell"/>
</dbReference>
<dbReference type="Pfam" id="PF01043">
    <property type="entry name" value="SecA_PP_bind"/>
    <property type="match status" value="1"/>
</dbReference>
<dbReference type="InterPro" id="IPR011116">
    <property type="entry name" value="SecA_Wing/Scaffold"/>
</dbReference>
<dbReference type="SUPFAM" id="SSF52540">
    <property type="entry name" value="P-loop containing nucleoside triphosphate hydrolases"/>
    <property type="match status" value="2"/>
</dbReference>
<dbReference type="PROSITE" id="PS51192">
    <property type="entry name" value="HELICASE_ATP_BIND_1"/>
    <property type="match status" value="1"/>
</dbReference>
<dbReference type="GO" id="GO:0005524">
    <property type="term" value="F:ATP binding"/>
    <property type="evidence" value="ECO:0007669"/>
    <property type="project" value="UniProtKB-UniRule"/>
</dbReference>
<dbReference type="Pfam" id="PF07516">
    <property type="entry name" value="SecA_SW"/>
    <property type="match status" value="1"/>
</dbReference>
<dbReference type="PANTHER" id="PTHR30612">
    <property type="entry name" value="SECA INNER MEMBRANE COMPONENT OF SEC PROTEIN SECRETION SYSTEM"/>
    <property type="match status" value="1"/>
</dbReference>
<dbReference type="InterPro" id="IPR011130">
    <property type="entry name" value="SecA_preprotein_X-link_dom"/>
</dbReference>
<keyword evidence="19" id="KW-1185">Reference proteome</keyword>
<comment type="subcellular location">
    <subcellularLocation>
        <location evidence="13">Cell membrane</location>
        <topology evidence="13">Peripheral membrane protein</topology>
        <orientation evidence="13">Cytoplasmic side</orientation>
    </subcellularLocation>
    <subcellularLocation>
        <location evidence="13">Cytoplasm</location>
    </subcellularLocation>
    <subcellularLocation>
        <location evidence="1">Membrane</location>
        <topology evidence="1">Peripheral membrane protein</topology>
    </subcellularLocation>
    <text evidence="13">Distribution is 50-50.</text>
</comment>
<dbReference type="InterPro" id="IPR011115">
    <property type="entry name" value="SecA_DEAD"/>
</dbReference>
<feature type="binding site" evidence="13">
    <location>
        <begin position="105"/>
        <end position="109"/>
    </location>
    <ligand>
        <name>ATP</name>
        <dbReference type="ChEBI" id="CHEBI:30616"/>
    </ligand>
</feature>
<keyword evidence="12 13" id="KW-0472">Membrane</keyword>
<keyword evidence="11 13" id="KW-0811">Translocation</keyword>